<name>A0A2N3LB26_9PROT</name>
<evidence type="ECO:0000256" key="3">
    <source>
        <dbReference type="ARBA" id="ARBA00022553"/>
    </source>
</evidence>
<keyword evidence="3" id="KW-0597">Phosphoprotein</keyword>
<dbReference type="SMART" id="SM00387">
    <property type="entry name" value="HATPase_c"/>
    <property type="match status" value="1"/>
</dbReference>
<dbReference type="InterPro" id="IPR000014">
    <property type="entry name" value="PAS"/>
</dbReference>
<keyword evidence="9" id="KW-1185">Reference proteome</keyword>
<evidence type="ECO:0000256" key="2">
    <source>
        <dbReference type="ARBA" id="ARBA00012438"/>
    </source>
</evidence>
<dbReference type="SUPFAM" id="SSF47384">
    <property type="entry name" value="Homodimeric domain of signal transducing histidine kinase"/>
    <property type="match status" value="1"/>
</dbReference>
<dbReference type="InterPro" id="IPR005467">
    <property type="entry name" value="His_kinase_dom"/>
</dbReference>
<dbReference type="CDD" id="cd00082">
    <property type="entry name" value="HisKA"/>
    <property type="match status" value="1"/>
</dbReference>
<evidence type="ECO:0000256" key="5">
    <source>
        <dbReference type="ARBA" id="ARBA00022777"/>
    </source>
</evidence>
<dbReference type="GO" id="GO:0006355">
    <property type="term" value="P:regulation of DNA-templated transcription"/>
    <property type="evidence" value="ECO:0007669"/>
    <property type="project" value="InterPro"/>
</dbReference>
<dbReference type="PROSITE" id="PS50112">
    <property type="entry name" value="PAS"/>
    <property type="match status" value="1"/>
</dbReference>
<dbReference type="InterPro" id="IPR003594">
    <property type="entry name" value="HATPase_dom"/>
</dbReference>
<dbReference type="SMART" id="SM00388">
    <property type="entry name" value="HisKA"/>
    <property type="match status" value="1"/>
</dbReference>
<keyword evidence="4" id="KW-0808">Transferase</keyword>
<dbReference type="SUPFAM" id="SSF55874">
    <property type="entry name" value="ATPase domain of HSP90 chaperone/DNA topoisomerase II/histidine kinase"/>
    <property type="match status" value="1"/>
</dbReference>
<protein>
    <recommendedName>
        <fullName evidence="2">histidine kinase</fullName>
        <ecNumber evidence="2">2.7.13.3</ecNumber>
    </recommendedName>
</protein>
<dbReference type="InterPro" id="IPR036097">
    <property type="entry name" value="HisK_dim/P_sf"/>
</dbReference>
<feature type="domain" description="Histidine kinase" evidence="6">
    <location>
        <begin position="317"/>
        <end position="531"/>
    </location>
</feature>
<dbReference type="Pfam" id="PF00989">
    <property type="entry name" value="PAS"/>
    <property type="match status" value="1"/>
</dbReference>
<dbReference type="Gene3D" id="3.30.450.20">
    <property type="entry name" value="PAS domain"/>
    <property type="match status" value="2"/>
</dbReference>
<dbReference type="InterPro" id="IPR004358">
    <property type="entry name" value="Sig_transdc_His_kin-like_C"/>
</dbReference>
<dbReference type="Proteomes" id="UP000233332">
    <property type="component" value="Unassembled WGS sequence"/>
</dbReference>
<keyword evidence="5 8" id="KW-0418">Kinase</keyword>
<accession>A0A2N3LB26</accession>
<dbReference type="SUPFAM" id="SSF55785">
    <property type="entry name" value="PYP-like sensor domain (PAS domain)"/>
    <property type="match status" value="2"/>
</dbReference>
<dbReference type="EMBL" id="NXGX01000001">
    <property type="protein sequence ID" value="PKR59978.1"/>
    <property type="molecule type" value="Genomic_DNA"/>
</dbReference>
<dbReference type="Pfam" id="PF00512">
    <property type="entry name" value="HisKA"/>
    <property type="match status" value="1"/>
</dbReference>
<dbReference type="PRINTS" id="PR00344">
    <property type="entry name" value="BCTRLSENSOR"/>
</dbReference>
<dbReference type="PANTHER" id="PTHR43304:SF1">
    <property type="entry name" value="PAC DOMAIN-CONTAINING PROTEIN"/>
    <property type="match status" value="1"/>
</dbReference>
<evidence type="ECO:0000313" key="8">
    <source>
        <dbReference type="EMBL" id="PKR59978.1"/>
    </source>
</evidence>
<reference evidence="8 9" key="1">
    <citation type="submission" date="2017-09" db="EMBL/GenBank/DDBJ databases">
        <title>Biodiversity and function of Thalassospira species in the particle-attached aromatic-hydrocarbon-degrading consortia from the surface seawater of the China South Sea.</title>
        <authorList>
            <person name="Dong C."/>
            <person name="Lai Q."/>
            <person name="Shao Z."/>
        </authorList>
    </citation>
    <scope>NUCLEOTIDE SEQUENCE [LARGE SCALE GENOMIC DNA]</scope>
    <source>
        <strain evidence="8 9">139Z-12</strain>
    </source>
</reference>
<comment type="caution">
    <text evidence="8">The sequence shown here is derived from an EMBL/GenBank/DDBJ whole genome shotgun (WGS) entry which is preliminary data.</text>
</comment>
<dbReference type="RefSeq" id="WP_101299105.1">
    <property type="nucleotide sequence ID" value="NZ_NXGX01000001.1"/>
</dbReference>
<gene>
    <name evidence="8" type="ORF">COO92_00975</name>
</gene>
<dbReference type="InterPro" id="IPR036890">
    <property type="entry name" value="HATPase_C_sf"/>
</dbReference>
<dbReference type="Gene3D" id="1.10.287.130">
    <property type="match status" value="1"/>
</dbReference>
<evidence type="ECO:0000259" key="6">
    <source>
        <dbReference type="PROSITE" id="PS50109"/>
    </source>
</evidence>
<dbReference type="EC" id="2.7.13.3" evidence="2"/>
<sequence>MKKSTPSSLDHKTLSGSLDRSDKAAELYAALLDTADTGSLAISQDGAICHWNRWMQNRSDLAPHQVLGKQLVDVFPETKLGRVSQAIEDCLKFGMPAVISPSLNQGALPLKPLPQFAASFDRMEQSIRIHPIKTSSNGTLCSLTIRDVTLAVQRDRLLRQQAAELADLVTQTRRSEGRTRAILQNTIDAILVASDDGNIEPLNARAQELCGSEGDPELRNIIRFLLPDSEHITPSPPPKDRLLTDLGTGVIEVLACTSSGRNIPLEVAISHFSADERYHYIITLRDISQRKRHEMEIQRTMAELERSNSELEQFAYAASHDLQEPLRMVSSYTQLIARRYEGQLDDTADEFIHYAVDGTQRMQRMIDDLLTLSRVGRHGKPFHAVSLHALFDALVTNFKRAGSAPEGNIIREGTLPTITGDASQLLLLFQNLVSNGLKYSDPEDGKVRVFAKETLNNYRIFVADNGIGIEEQYHETIFEVFKRLHGYGDYAGTGIGLAICKKIVDRHGGSLTVTSTPGEGSTFCVEFPKELPIVVTQESM</sequence>
<dbReference type="Pfam" id="PF13426">
    <property type="entry name" value="PAS_9"/>
    <property type="match status" value="1"/>
</dbReference>
<dbReference type="GO" id="GO:0000155">
    <property type="term" value="F:phosphorelay sensor kinase activity"/>
    <property type="evidence" value="ECO:0007669"/>
    <property type="project" value="InterPro"/>
</dbReference>
<dbReference type="InterPro" id="IPR035965">
    <property type="entry name" value="PAS-like_dom_sf"/>
</dbReference>
<dbReference type="InterPro" id="IPR003661">
    <property type="entry name" value="HisK_dim/P_dom"/>
</dbReference>
<dbReference type="PROSITE" id="PS50109">
    <property type="entry name" value="HIS_KIN"/>
    <property type="match status" value="1"/>
</dbReference>
<dbReference type="FunFam" id="3.30.565.10:FF:000006">
    <property type="entry name" value="Sensor histidine kinase WalK"/>
    <property type="match status" value="1"/>
</dbReference>
<evidence type="ECO:0000256" key="1">
    <source>
        <dbReference type="ARBA" id="ARBA00000085"/>
    </source>
</evidence>
<organism evidence="8 9">
    <name type="scientific">Thalassospira lohafexi</name>
    <dbReference type="NCBI Taxonomy" id="744227"/>
    <lineage>
        <taxon>Bacteria</taxon>
        <taxon>Pseudomonadati</taxon>
        <taxon>Pseudomonadota</taxon>
        <taxon>Alphaproteobacteria</taxon>
        <taxon>Rhodospirillales</taxon>
        <taxon>Thalassospiraceae</taxon>
        <taxon>Thalassospira</taxon>
    </lineage>
</organism>
<feature type="domain" description="PAS" evidence="7">
    <location>
        <begin position="24"/>
        <end position="94"/>
    </location>
</feature>
<dbReference type="PANTHER" id="PTHR43304">
    <property type="entry name" value="PHYTOCHROME-LIKE PROTEIN CPH1"/>
    <property type="match status" value="1"/>
</dbReference>
<dbReference type="SMART" id="SM00091">
    <property type="entry name" value="PAS"/>
    <property type="match status" value="2"/>
</dbReference>
<dbReference type="Pfam" id="PF02518">
    <property type="entry name" value="HATPase_c"/>
    <property type="match status" value="1"/>
</dbReference>
<evidence type="ECO:0000313" key="9">
    <source>
        <dbReference type="Proteomes" id="UP000233332"/>
    </source>
</evidence>
<dbReference type="Gene3D" id="3.30.565.10">
    <property type="entry name" value="Histidine kinase-like ATPase, C-terminal domain"/>
    <property type="match status" value="1"/>
</dbReference>
<dbReference type="NCBIfam" id="TIGR00229">
    <property type="entry name" value="sensory_box"/>
    <property type="match status" value="1"/>
</dbReference>
<evidence type="ECO:0000259" key="7">
    <source>
        <dbReference type="PROSITE" id="PS50112"/>
    </source>
</evidence>
<dbReference type="CDD" id="cd00130">
    <property type="entry name" value="PAS"/>
    <property type="match status" value="1"/>
</dbReference>
<proteinExistence type="predicted"/>
<comment type="catalytic activity">
    <reaction evidence="1">
        <text>ATP + protein L-histidine = ADP + protein N-phospho-L-histidine.</text>
        <dbReference type="EC" id="2.7.13.3"/>
    </reaction>
</comment>
<dbReference type="InterPro" id="IPR052162">
    <property type="entry name" value="Sensor_kinase/Photoreceptor"/>
</dbReference>
<dbReference type="AlphaFoldDB" id="A0A2N3LB26"/>
<dbReference type="InterPro" id="IPR013767">
    <property type="entry name" value="PAS_fold"/>
</dbReference>
<evidence type="ECO:0000256" key="4">
    <source>
        <dbReference type="ARBA" id="ARBA00022679"/>
    </source>
</evidence>